<proteinExistence type="predicted"/>
<dbReference type="Proteomes" id="UP000694460">
    <property type="component" value="Unassembled WGS sequence"/>
</dbReference>
<evidence type="ECO:0000256" key="1">
    <source>
        <dbReference type="SAM" id="Phobius"/>
    </source>
</evidence>
<reference evidence="2 3" key="1">
    <citation type="submission" date="2021-03" db="EMBL/GenBank/DDBJ databases">
        <title>Sequencing the genomes of 1000 actinobacteria strains.</title>
        <authorList>
            <person name="Klenk H.-P."/>
        </authorList>
    </citation>
    <scope>NUCLEOTIDE SEQUENCE [LARGE SCALE GENOMIC DNA]</scope>
    <source>
        <strain evidence="2 3">DSM 46713</strain>
    </source>
</reference>
<organism evidence="2 3">
    <name type="scientific">Mycolicibacterium lutetiense</name>
    <dbReference type="NCBI Taxonomy" id="1641992"/>
    <lineage>
        <taxon>Bacteria</taxon>
        <taxon>Bacillati</taxon>
        <taxon>Actinomycetota</taxon>
        <taxon>Actinomycetes</taxon>
        <taxon>Mycobacteriales</taxon>
        <taxon>Mycobacteriaceae</taxon>
        <taxon>Mycolicibacterium</taxon>
    </lineage>
</organism>
<keyword evidence="1" id="KW-1133">Transmembrane helix</keyword>
<dbReference type="RefSeq" id="WP_209923070.1">
    <property type="nucleotide sequence ID" value="NZ_JAGIOP010000002.1"/>
</dbReference>
<comment type="caution">
    <text evidence="2">The sequence shown here is derived from an EMBL/GenBank/DDBJ whole genome shotgun (WGS) entry which is preliminary data.</text>
</comment>
<gene>
    <name evidence="2" type="ORF">JOF57_006009</name>
</gene>
<accession>A0ABS5A2W3</accession>
<keyword evidence="1" id="KW-0472">Membrane</keyword>
<evidence type="ECO:0000313" key="2">
    <source>
        <dbReference type="EMBL" id="MBP2456096.1"/>
    </source>
</evidence>
<name>A0ABS5A2W3_9MYCO</name>
<sequence length="166" mass="17611">MEQEEPPDNRTLLMVIAVFCAITAAGTIFGLAVWAYSWFQTSKLMDAMRDSAADDMSLGAGRWSGSFEYPDGQSVEMSFRVDSSDPVSGSMTFENPTGGVSCVVSVRQEAGNSSKLTVATRATQGPDSCADAGRWEITVGSSGMTGDLVWSSSDGLIGSQLKLELQ</sequence>
<keyword evidence="3" id="KW-1185">Reference proteome</keyword>
<keyword evidence="1" id="KW-0812">Transmembrane</keyword>
<dbReference type="EMBL" id="JAGIOP010000002">
    <property type="protein sequence ID" value="MBP2456096.1"/>
    <property type="molecule type" value="Genomic_DNA"/>
</dbReference>
<protein>
    <submittedName>
        <fullName evidence="2">Uncharacterized protein</fullName>
    </submittedName>
</protein>
<evidence type="ECO:0000313" key="3">
    <source>
        <dbReference type="Proteomes" id="UP000694460"/>
    </source>
</evidence>
<feature type="transmembrane region" description="Helical" evidence="1">
    <location>
        <begin position="12"/>
        <end position="39"/>
    </location>
</feature>